<evidence type="ECO:0000313" key="1">
    <source>
        <dbReference type="EMBL" id="AUI71438.1"/>
    </source>
</evidence>
<keyword evidence="2" id="KW-1185">Reference proteome</keyword>
<dbReference type="AlphaFoldDB" id="A0A2K9HGD6"/>
<sequence>MVLTDAQKRANEKWHKNHRERANYIAMRSSARSFIRKKSTIDDLEELQEIIDGRKKELAKSLND</sequence>
<organism evidence="1 2">
    <name type="scientific">Companilactobacillus alimentarius DSM 20249</name>
    <dbReference type="NCBI Taxonomy" id="1423720"/>
    <lineage>
        <taxon>Bacteria</taxon>
        <taxon>Bacillati</taxon>
        <taxon>Bacillota</taxon>
        <taxon>Bacilli</taxon>
        <taxon>Lactobacillales</taxon>
        <taxon>Lactobacillaceae</taxon>
        <taxon>Companilactobacillus</taxon>
    </lineage>
</organism>
<name>A0A2K9HGD6_9LACO</name>
<evidence type="ECO:0000313" key="2">
    <source>
        <dbReference type="Proteomes" id="UP000234653"/>
    </source>
</evidence>
<gene>
    <name evidence="1" type="ORF">LA20249_04160</name>
</gene>
<accession>A0A2K9HGD6</accession>
<dbReference type="EMBL" id="CP018867">
    <property type="protein sequence ID" value="AUI71438.1"/>
    <property type="molecule type" value="Genomic_DNA"/>
</dbReference>
<dbReference type="STRING" id="1423720.FC67_GL002074"/>
<proteinExistence type="predicted"/>
<dbReference type="KEGG" id="lali:LA20249_04160"/>
<dbReference type="RefSeq" id="WP_057740069.1">
    <property type="nucleotide sequence ID" value="NZ_AZDQ01000045.1"/>
</dbReference>
<reference evidence="1 2" key="1">
    <citation type="submission" date="2016-12" db="EMBL/GenBank/DDBJ databases">
        <title>The whole genome sequencing and assembly of Lactobacillus alimentarius DSM 20249T strain.</title>
        <authorList>
            <person name="Lee Y.-J."/>
            <person name="Yi H."/>
            <person name="Bahn Y.-S."/>
            <person name="Kim J.F."/>
            <person name="Lee D.-W."/>
        </authorList>
    </citation>
    <scope>NUCLEOTIDE SEQUENCE [LARGE SCALE GENOMIC DNA]</scope>
    <source>
        <strain evidence="1 2">DSM 20249</strain>
    </source>
</reference>
<dbReference type="OrthoDB" id="1699217at2"/>
<dbReference type="Proteomes" id="UP000234653">
    <property type="component" value="Chromosome"/>
</dbReference>
<protein>
    <submittedName>
        <fullName evidence="1">Uncharacterized protein</fullName>
    </submittedName>
</protein>